<sequence length="52" mass="6456">MIERVNRIQFDTKRKSERENIFIYWNIDPIGGFRPHRKFVEELYFLKPSIVE</sequence>
<keyword evidence="2" id="KW-1185">Reference proteome</keyword>
<dbReference type="Proteomes" id="UP000018747">
    <property type="component" value="Unassembled WGS sequence"/>
</dbReference>
<reference evidence="1" key="1">
    <citation type="submission" date="2013-05" db="EMBL/GenBank/DDBJ databases">
        <authorList>
            <person name="Harkins D.M."/>
            <person name="Durkin A.S."/>
            <person name="Brinkac L.M."/>
            <person name="Haft D.H."/>
            <person name="Selengut J.D."/>
            <person name="Sanka R."/>
            <person name="DePew J."/>
            <person name="Purushe J."/>
            <person name="Hartskeerl R.A."/>
            <person name="Ahmed A."/>
            <person name="van der Linden H."/>
            <person name="Goris M.G.A."/>
            <person name="Vinetz J.M."/>
            <person name="Sutton G.G."/>
            <person name="Nierman W.C."/>
            <person name="Fouts D.E."/>
        </authorList>
    </citation>
    <scope>NUCLEOTIDE SEQUENCE [LARGE SCALE GENOMIC DNA]</scope>
    <source>
        <strain evidence="1">L 60</strain>
    </source>
</reference>
<organism evidence="1 2">
    <name type="scientific">Leptospira alexanderi serovar Manhao 3 str. L 60</name>
    <dbReference type="NCBI Taxonomy" id="1049759"/>
    <lineage>
        <taxon>Bacteria</taxon>
        <taxon>Pseudomonadati</taxon>
        <taxon>Spirochaetota</taxon>
        <taxon>Spirochaetia</taxon>
        <taxon>Leptospirales</taxon>
        <taxon>Leptospiraceae</taxon>
        <taxon>Leptospira</taxon>
    </lineage>
</organism>
<evidence type="ECO:0000313" key="1">
    <source>
        <dbReference type="EMBL" id="EQA62380.1"/>
    </source>
</evidence>
<accession>V6HWT6</accession>
<evidence type="ECO:0000313" key="2">
    <source>
        <dbReference type="Proteomes" id="UP000018747"/>
    </source>
</evidence>
<protein>
    <submittedName>
        <fullName evidence="1">Uncharacterized protein</fullName>
    </submittedName>
</protein>
<name>V6HWT6_9LEPT</name>
<proteinExistence type="predicted"/>
<dbReference type="EMBL" id="AHMT02000034">
    <property type="protein sequence ID" value="EQA62380.1"/>
    <property type="molecule type" value="Genomic_DNA"/>
</dbReference>
<comment type="caution">
    <text evidence="1">The sequence shown here is derived from an EMBL/GenBank/DDBJ whole genome shotgun (WGS) entry which is preliminary data.</text>
</comment>
<dbReference type="AlphaFoldDB" id="V6HWT6"/>
<gene>
    <name evidence="1" type="ORF">LEP1GSC062_3497</name>
</gene>